<dbReference type="AlphaFoldDB" id="A0A6L5XBN4"/>
<comment type="caution">
    <text evidence="3">The sequence shown here is derived from an EMBL/GenBank/DDBJ whole genome shotgun (WGS) entry which is preliminary data.</text>
</comment>
<keyword evidence="4" id="KW-1185">Reference proteome</keyword>
<dbReference type="GO" id="GO:0070004">
    <property type="term" value="F:cysteine-type exopeptidase activity"/>
    <property type="evidence" value="ECO:0007669"/>
    <property type="project" value="InterPro"/>
</dbReference>
<dbReference type="Pfam" id="PF03577">
    <property type="entry name" value="Peptidase_C69"/>
    <property type="match status" value="2"/>
</dbReference>
<dbReference type="PANTHER" id="PTHR12994:SF17">
    <property type="entry name" value="LD30995P"/>
    <property type="match status" value="1"/>
</dbReference>
<sequence length="549" mass="61894">MNIRNITLALAAVTAGSALACTNLLAGKNATTDGSTLITYAADSHTLYGDLQFLPAADHKPGEMRAIVDWDSGKPLGYIPEVAHTYQVVGNINEHQVTVAESTFGGREELVDTSAIIDYGSLIYIALQRSKTAREAIKVMTDLVARYGYYSEGESFSIGDPNEVWVLEMVGKGPKEKGAVWVAMRIPDDCIAAHANQSRIYNFPLNDKENCLYSKDVISFARKMGYFKGKDKDFEFSTAYAPSDFGTLRGCDARVWSYFNRFKSGMDMYLPYIAGKKGAVRMPLYVKPDKKLSVRDLQNMMRDHYEGTPFDMTVDPGAANYYGVPYRYRPMEFTVDSVKYCQERAIATQQTGFVFVSQMRASLPDEVGGCLWFGVDDANTAVFVPMYCSITEVPDCFKSGKADLYHFDFDAAFWVNNLIANQAYNRYSYMIPDIRKVQGQLEDRFEHNQASTEQRAQELLKASKRQAVEYLTNYSIAESQTYMKAYQDLAKYLFVKYLDGNIKHEKDGKFEYNPYGMPVQPTFGGYTQDYYNTVARGSGDRLKVTEPEK</sequence>
<comment type="catalytic activity">
    <reaction evidence="1">
        <text>an L-aminoacyl-L-amino acid + H2O = 2 an L-alpha-amino acid</text>
        <dbReference type="Rhea" id="RHEA:48940"/>
        <dbReference type="ChEBI" id="CHEBI:15377"/>
        <dbReference type="ChEBI" id="CHEBI:59869"/>
        <dbReference type="ChEBI" id="CHEBI:77460"/>
    </reaction>
</comment>
<organism evidence="3 4">
    <name type="scientific">Sodaliphilus pleomorphus</name>
    <dbReference type="NCBI Taxonomy" id="2606626"/>
    <lineage>
        <taxon>Bacteria</taxon>
        <taxon>Pseudomonadati</taxon>
        <taxon>Bacteroidota</taxon>
        <taxon>Bacteroidia</taxon>
        <taxon>Bacteroidales</taxon>
        <taxon>Muribaculaceae</taxon>
        <taxon>Sodaliphilus</taxon>
    </lineage>
</organism>
<dbReference type="GO" id="GO:0006508">
    <property type="term" value="P:proteolysis"/>
    <property type="evidence" value="ECO:0007669"/>
    <property type="project" value="UniProtKB-KW"/>
</dbReference>
<accession>A0A6L5XBN4</accession>
<dbReference type="GO" id="GO:0016805">
    <property type="term" value="F:dipeptidase activity"/>
    <property type="evidence" value="ECO:0007669"/>
    <property type="project" value="UniProtKB-KW"/>
</dbReference>
<keyword evidence="1" id="KW-0645">Protease</keyword>
<protein>
    <recommendedName>
        <fullName evidence="1">Dipeptidase</fullName>
        <ecNumber evidence="1">3.4.-.-</ecNumber>
    </recommendedName>
</protein>
<dbReference type="Gene3D" id="3.60.60.10">
    <property type="entry name" value="Penicillin V Acylase, Chain A"/>
    <property type="match status" value="1"/>
</dbReference>
<dbReference type="InterPro" id="IPR005322">
    <property type="entry name" value="Peptidase_C69"/>
</dbReference>
<keyword evidence="1" id="KW-0224">Dipeptidase</keyword>
<dbReference type="EC" id="3.4.-.-" evidence="1"/>
<comment type="similarity">
    <text evidence="1">Belongs to the peptidase C69 family.</text>
</comment>
<evidence type="ECO:0000256" key="2">
    <source>
        <dbReference type="SAM" id="SignalP"/>
    </source>
</evidence>
<evidence type="ECO:0000313" key="3">
    <source>
        <dbReference type="EMBL" id="MSS16925.1"/>
    </source>
</evidence>
<keyword evidence="2" id="KW-0732">Signal</keyword>
<evidence type="ECO:0000313" key="4">
    <source>
        <dbReference type="Proteomes" id="UP000483362"/>
    </source>
</evidence>
<dbReference type="Proteomes" id="UP000483362">
    <property type="component" value="Unassembled WGS sequence"/>
</dbReference>
<feature type="chain" id="PRO_5026739821" description="Dipeptidase" evidence="2">
    <location>
        <begin position="21"/>
        <end position="549"/>
    </location>
</feature>
<evidence type="ECO:0000256" key="1">
    <source>
        <dbReference type="RuleBase" id="RU364089"/>
    </source>
</evidence>
<reference evidence="3 4" key="1">
    <citation type="submission" date="2019-08" db="EMBL/GenBank/DDBJ databases">
        <title>In-depth cultivation of the pig gut microbiome towards novel bacterial diversity and tailored functional studies.</title>
        <authorList>
            <person name="Wylensek D."/>
            <person name="Hitch T.C.A."/>
            <person name="Clavel T."/>
        </authorList>
    </citation>
    <scope>NUCLEOTIDE SEQUENCE [LARGE SCALE GENOMIC DNA]</scope>
    <source>
        <strain evidence="3 4">Oil-RF-744-WCA-WT-10</strain>
    </source>
</reference>
<feature type="signal peptide" evidence="2">
    <location>
        <begin position="1"/>
        <end position="20"/>
    </location>
</feature>
<dbReference type="EMBL" id="VULT01000004">
    <property type="protein sequence ID" value="MSS16925.1"/>
    <property type="molecule type" value="Genomic_DNA"/>
</dbReference>
<name>A0A6L5XBN4_9BACT</name>
<dbReference type="PANTHER" id="PTHR12994">
    <property type="entry name" value="SECERNIN"/>
    <property type="match status" value="1"/>
</dbReference>
<gene>
    <name evidence="3" type="ORF">FYJ29_03965</name>
</gene>
<dbReference type="RefSeq" id="WP_154328382.1">
    <property type="nucleotide sequence ID" value="NZ_CP045696.1"/>
</dbReference>
<dbReference type="PROSITE" id="PS51257">
    <property type="entry name" value="PROKAR_LIPOPROTEIN"/>
    <property type="match status" value="1"/>
</dbReference>
<proteinExistence type="inferred from homology"/>
<keyword evidence="1" id="KW-0378">Hydrolase</keyword>